<evidence type="ECO:0000313" key="1">
    <source>
        <dbReference type="EMBL" id="KAI4315405.1"/>
    </source>
</evidence>
<dbReference type="EMBL" id="CM039436">
    <property type="protein sequence ID" value="KAI4315405.1"/>
    <property type="molecule type" value="Genomic_DNA"/>
</dbReference>
<reference evidence="1 2" key="1">
    <citation type="journal article" date="2022" name="DNA Res.">
        <title>Chromosomal-level genome assembly of the orchid tree Bauhinia variegata (Leguminosae; Cercidoideae) supports the allotetraploid origin hypothesis of Bauhinia.</title>
        <authorList>
            <person name="Zhong Y."/>
            <person name="Chen Y."/>
            <person name="Zheng D."/>
            <person name="Pang J."/>
            <person name="Liu Y."/>
            <person name="Luo S."/>
            <person name="Meng S."/>
            <person name="Qian L."/>
            <person name="Wei D."/>
            <person name="Dai S."/>
            <person name="Zhou R."/>
        </authorList>
    </citation>
    <scope>NUCLEOTIDE SEQUENCE [LARGE SCALE GENOMIC DNA]</scope>
    <source>
        <strain evidence="1">BV-YZ2020</strain>
    </source>
</reference>
<dbReference type="Proteomes" id="UP000828941">
    <property type="component" value="Chromosome 11"/>
</dbReference>
<proteinExistence type="predicted"/>
<gene>
    <name evidence="1" type="ORF">L6164_028219</name>
</gene>
<protein>
    <submittedName>
        <fullName evidence="1">Uncharacterized protein</fullName>
    </submittedName>
</protein>
<accession>A0ACB9LVI6</accession>
<comment type="caution">
    <text evidence="1">The sequence shown here is derived from an EMBL/GenBank/DDBJ whole genome shotgun (WGS) entry which is preliminary data.</text>
</comment>
<keyword evidence="2" id="KW-1185">Reference proteome</keyword>
<name>A0ACB9LVI6_BAUVA</name>
<sequence>MANIISSKLLFTRTISAASIAISVPAPIAIPTSAATSAVPQLSPVTMMPLIFIDLSMETTSLAPGFSGSDTAKTPAISLSMDTRIPV</sequence>
<organism evidence="1 2">
    <name type="scientific">Bauhinia variegata</name>
    <name type="common">Purple orchid tree</name>
    <name type="synonym">Phanera variegata</name>
    <dbReference type="NCBI Taxonomy" id="167791"/>
    <lineage>
        <taxon>Eukaryota</taxon>
        <taxon>Viridiplantae</taxon>
        <taxon>Streptophyta</taxon>
        <taxon>Embryophyta</taxon>
        <taxon>Tracheophyta</taxon>
        <taxon>Spermatophyta</taxon>
        <taxon>Magnoliopsida</taxon>
        <taxon>eudicotyledons</taxon>
        <taxon>Gunneridae</taxon>
        <taxon>Pentapetalae</taxon>
        <taxon>rosids</taxon>
        <taxon>fabids</taxon>
        <taxon>Fabales</taxon>
        <taxon>Fabaceae</taxon>
        <taxon>Cercidoideae</taxon>
        <taxon>Cercideae</taxon>
        <taxon>Bauhiniinae</taxon>
        <taxon>Bauhinia</taxon>
    </lineage>
</organism>
<evidence type="ECO:0000313" key="2">
    <source>
        <dbReference type="Proteomes" id="UP000828941"/>
    </source>
</evidence>